<evidence type="ECO:0000313" key="1">
    <source>
        <dbReference type="EMBL" id="OGG48969.1"/>
    </source>
</evidence>
<dbReference type="SUPFAM" id="SSF51182">
    <property type="entry name" value="RmlC-like cupins"/>
    <property type="match status" value="1"/>
</dbReference>
<evidence type="ECO:0000313" key="2">
    <source>
        <dbReference type="Proteomes" id="UP000178815"/>
    </source>
</evidence>
<dbReference type="InterPro" id="IPR011051">
    <property type="entry name" value="RmlC_Cupin_sf"/>
</dbReference>
<dbReference type="EMBL" id="MFKU01000006">
    <property type="protein sequence ID" value="OGG48969.1"/>
    <property type="molecule type" value="Genomic_DNA"/>
</dbReference>
<dbReference type="Proteomes" id="UP000178815">
    <property type="component" value="Unassembled WGS sequence"/>
</dbReference>
<sequence length="117" mass="12595">MAKPEMKNFSAPDETRTPSNATIEVVKVGGKTVMKATFQPGWKWSKDIKPTAGTDACEVHHFGYQASGIMHVVANDGTEIESGPGDIIDIPPGHDAWIVGNQPVVLIDFGDIESYAK</sequence>
<protein>
    <submittedName>
        <fullName evidence="1">Cupin</fullName>
    </submittedName>
</protein>
<dbReference type="AlphaFoldDB" id="A0A1F6CID3"/>
<reference evidence="1 2" key="1">
    <citation type="journal article" date="2016" name="Nat. Commun.">
        <title>Thousands of microbial genomes shed light on interconnected biogeochemical processes in an aquifer system.</title>
        <authorList>
            <person name="Anantharaman K."/>
            <person name="Brown C.T."/>
            <person name="Hug L.A."/>
            <person name="Sharon I."/>
            <person name="Castelle C.J."/>
            <person name="Probst A.J."/>
            <person name="Thomas B.C."/>
            <person name="Singh A."/>
            <person name="Wilkins M.J."/>
            <person name="Karaoz U."/>
            <person name="Brodie E.L."/>
            <person name="Williams K.H."/>
            <person name="Hubbard S.S."/>
            <person name="Banfield J.F."/>
        </authorList>
    </citation>
    <scope>NUCLEOTIDE SEQUENCE [LARGE SCALE GENOMIC DNA]</scope>
</reference>
<organism evidence="1 2">
    <name type="scientific">Candidatus Kaiserbacteria bacterium RIFCSPHIGHO2_01_FULL_53_31</name>
    <dbReference type="NCBI Taxonomy" id="1798481"/>
    <lineage>
        <taxon>Bacteria</taxon>
        <taxon>Candidatus Kaiseribacteriota</taxon>
    </lineage>
</organism>
<comment type="caution">
    <text evidence="1">The sequence shown here is derived from an EMBL/GenBank/DDBJ whole genome shotgun (WGS) entry which is preliminary data.</text>
</comment>
<gene>
    <name evidence="1" type="ORF">A2678_02460</name>
</gene>
<dbReference type="STRING" id="1798481.A2678_02460"/>
<proteinExistence type="predicted"/>
<name>A0A1F6CID3_9BACT</name>
<accession>A0A1F6CID3</accession>
<dbReference type="CDD" id="cd06990">
    <property type="entry name" value="cupin_DUF861"/>
    <property type="match status" value="1"/>
</dbReference>